<sequence length="124" mass="13766">MRMPAVFAMALLGFAAPPLLLPDIEVANAQGRGHGHVDHDRGGPGDHGRGPPPPGMHDRGRHEGWYKRGGHVPREYLDRRYIVVDWRHAHLREPPHGCAWIRSDNGDYLLVALATGVIIDILTH</sequence>
<proteinExistence type="predicted"/>
<name>A0A2Z6E549_9GAMM</name>
<keyword evidence="3" id="KW-1185">Reference proteome</keyword>
<organism evidence="2 3">
    <name type="scientific">Aerosticca soli</name>
    <dbReference type="NCBI Taxonomy" id="2010829"/>
    <lineage>
        <taxon>Bacteria</taxon>
        <taxon>Pseudomonadati</taxon>
        <taxon>Pseudomonadota</taxon>
        <taxon>Gammaproteobacteria</taxon>
        <taxon>Lysobacterales</taxon>
        <taxon>Rhodanobacteraceae</taxon>
        <taxon>Aerosticca</taxon>
    </lineage>
</organism>
<evidence type="ECO:0000256" key="1">
    <source>
        <dbReference type="SAM" id="MobiDB-lite"/>
    </source>
</evidence>
<evidence type="ECO:0000313" key="2">
    <source>
        <dbReference type="EMBL" id="BBD79871.1"/>
    </source>
</evidence>
<feature type="region of interest" description="Disordered" evidence="1">
    <location>
        <begin position="31"/>
        <end position="66"/>
    </location>
</feature>
<accession>A0A2Z6E549</accession>
<feature type="compositionally biased region" description="Basic and acidic residues" evidence="1">
    <location>
        <begin position="56"/>
        <end position="66"/>
    </location>
</feature>
<dbReference type="KEGG" id="rbd:ALSL_1212"/>
<reference evidence="3" key="2">
    <citation type="submission" date="2018-06" db="EMBL/GenBank/DDBJ databases">
        <title>Genome sequence of Rhodanobacteraceae bacterium strain Dysh456.</title>
        <authorList>
            <person name="Fukui M."/>
        </authorList>
    </citation>
    <scope>NUCLEOTIDE SEQUENCE [LARGE SCALE GENOMIC DNA]</scope>
    <source>
        <strain evidence="3">Dysh456</strain>
    </source>
</reference>
<dbReference type="InterPro" id="IPR024572">
    <property type="entry name" value="RcnB"/>
</dbReference>
<reference evidence="3" key="1">
    <citation type="submission" date="2018-04" db="EMBL/GenBank/DDBJ databases">
        <authorList>
            <person name="Watanabe M."/>
            <person name="Kojima H."/>
        </authorList>
    </citation>
    <scope>NUCLEOTIDE SEQUENCE [LARGE SCALE GENOMIC DNA]</scope>
    <source>
        <strain evidence="3">Dysh456</strain>
    </source>
</reference>
<dbReference type="EMBL" id="AP018560">
    <property type="protein sequence ID" value="BBD79871.1"/>
    <property type="molecule type" value="Genomic_DNA"/>
</dbReference>
<feature type="compositionally biased region" description="Basic and acidic residues" evidence="1">
    <location>
        <begin position="35"/>
        <end position="49"/>
    </location>
</feature>
<dbReference type="Pfam" id="PF11776">
    <property type="entry name" value="RcnB"/>
    <property type="match status" value="1"/>
</dbReference>
<keyword evidence="2" id="KW-0472">Membrane</keyword>
<dbReference type="Gene3D" id="3.10.450.160">
    <property type="entry name" value="inner membrane protein cigr"/>
    <property type="match status" value="1"/>
</dbReference>
<evidence type="ECO:0000313" key="3">
    <source>
        <dbReference type="Proteomes" id="UP000270530"/>
    </source>
</evidence>
<dbReference type="Proteomes" id="UP000270530">
    <property type="component" value="Chromosome"/>
</dbReference>
<keyword evidence="2" id="KW-0812">Transmembrane</keyword>
<dbReference type="AlphaFoldDB" id="A0A2Z6E549"/>
<gene>
    <name evidence="2" type="ORF">ALSL_1212</name>
</gene>
<protein>
    <submittedName>
        <fullName evidence="2">Probable transmembrane protein</fullName>
    </submittedName>
</protein>